<dbReference type="Gene3D" id="2.40.420.20">
    <property type="match status" value="1"/>
</dbReference>
<feature type="domain" description="Multidrug resistance protein MdtA-like alpha-helical hairpin" evidence="5">
    <location>
        <begin position="98"/>
        <end position="166"/>
    </location>
</feature>
<feature type="domain" description="Multidrug resistance protein MdtA-like C-terminal permuted SH3" evidence="7">
    <location>
        <begin position="293"/>
        <end position="342"/>
    </location>
</feature>
<dbReference type="Pfam" id="PF25917">
    <property type="entry name" value="BSH_RND"/>
    <property type="match status" value="1"/>
</dbReference>
<proteinExistence type="inferred from homology"/>
<keyword evidence="3" id="KW-0813">Transport</keyword>
<comment type="similarity">
    <text evidence="2">Belongs to the membrane fusion protein (MFP) (TC 8.A.1) family.</text>
</comment>
<dbReference type="GO" id="GO:0015562">
    <property type="term" value="F:efflux transmembrane transporter activity"/>
    <property type="evidence" value="ECO:0007669"/>
    <property type="project" value="TreeGrafter"/>
</dbReference>
<evidence type="ECO:0000256" key="4">
    <source>
        <dbReference type="SAM" id="SignalP"/>
    </source>
</evidence>
<gene>
    <name evidence="8" type="ORF">GGQ67_000344</name>
</gene>
<reference evidence="8 9" key="1">
    <citation type="submission" date="2020-08" db="EMBL/GenBank/DDBJ databases">
        <title>Genomic Encyclopedia of Type Strains, Phase IV (KMG-IV): sequencing the most valuable type-strain genomes for metagenomic binning, comparative biology and taxonomic classification.</title>
        <authorList>
            <person name="Goeker M."/>
        </authorList>
    </citation>
    <scope>NUCLEOTIDE SEQUENCE [LARGE SCALE GENOMIC DNA]</scope>
    <source>
        <strain evidence="8 9">DSM 26575</strain>
    </source>
</reference>
<evidence type="ECO:0000313" key="8">
    <source>
        <dbReference type="EMBL" id="MBB3962726.1"/>
    </source>
</evidence>
<protein>
    <submittedName>
        <fullName evidence="8">RND family efflux transporter MFP subunit</fullName>
    </submittedName>
</protein>
<evidence type="ECO:0000256" key="3">
    <source>
        <dbReference type="ARBA" id="ARBA00022448"/>
    </source>
</evidence>
<comment type="subcellular location">
    <subcellularLocation>
        <location evidence="1">Cell envelope</location>
    </subcellularLocation>
</comment>
<feature type="signal peptide" evidence="4">
    <location>
        <begin position="1"/>
        <end position="22"/>
    </location>
</feature>
<dbReference type="EMBL" id="JACIDW010000001">
    <property type="protein sequence ID" value="MBB3962726.1"/>
    <property type="molecule type" value="Genomic_DNA"/>
</dbReference>
<dbReference type="InterPro" id="IPR058627">
    <property type="entry name" value="MdtA-like_C"/>
</dbReference>
<name>A0A7W6GAK7_9HYPH</name>
<evidence type="ECO:0000259" key="6">
    <source>
        <dbReference type="Pfam" id="PF25917"/>
    </source>
</evidence>
<dbReference type="PANTHER" id="PTHR30469:SF38">
    <property type="entry name" value="HLYD FAMILY SECRETION PROTEIN"/>
    <property type="match status" value="1"/>
</dbReference>
<evidence type="ECO:0000256" key="2">
    <source>
        <dbReference type="ARBA" id="ARBA00009477"/>
    </source>
</evidence>
<accession>A0A7W6GAK7</accession>
<keyword evidence="4" id="KW-0732">Signal</keyword>
<dbReference type="RefSeq" id="WP_183898443.1">
    <property type="nucleotide sequence ID" value="NZ_JACIDW010000001.1"/>
</dbReference>
<dbReference type="InterPro" id="IPR006143">
    <property type="entry name" value="RND_pump_MFP"/>
</dbReference>
<feature type="chain" id="PRO_5031239172" evidence="4">
    <location>
        <begin position="23"/>
        <end position="357"/>
    </location>
</feature>
<dbReference type="Pfam" id="PF25967">
    <property type="entry name" value="RND-MFP_C"/>
    <property type="match status" value="1"/>
</dbReference>
<dbReference type="Pfam" id="PF25876">
    <property type="entry name" value="HH_MFP_RND"/>
    <property type="match status" value="1"/>
</dbReference>
<evidence type="ECO:0000259" key="5">
    <source>
        <dbReference type="Pfam" id="PF25876"/>
    </source>
</evidence>
<dbReference type="PANTHER" id="PTHR30469">
    <property type="entry name" value="MULTIDRUG RESISTANCE PROTEIN MDTA"/>
    <property type="match status" value="1"/>
</dbReference>
<evidence type="ECO:0000259" key="7">
    <source>
        <dbReference type="Pfam" id="PF25967"/>
    </source>
</evidence>
<dbReference type="Proteomes" id="UP000582090">
    <property type="component" value="Unassembled WGS sequence"/>
</dbReference>
<sequence>MHIKTFSLLLLCLSLASCQKQGGEPAEITIPVRAEPVALQDFRYSIKLTGAIAAHVESNLSFRVSGKVTEWTADVGAHVTAGQVIARVDPQQQKADVEAAQAALVAAQADVEQATSEFERRKTLLASGSISKESYDQAATALDTSKGSLDNAKAQLGTAQDSLGYTELKTDADGIITARNVEVGQVMQAAQTAFTLAQDGPRDAVFYIYETLLQSKPDSPRIEVALVSDPNVTAFGKVSEISPTIDTSTGTVRVKITLEETPPRMTLGAPVTGFAQSAPTKMIILPWTALFAIDGNPAVWVIDTKDETASLKPVKVATYETGRVIISGGLDVGEIVVTDGGKMLRPGQKVTVEGGQS</sequence>
<evidence type="ECO:0000313" key="9">
    <source>
        <dbReference type="Proteomes" id="UP000582090"/>
    </source>
</evidence>
<dbReference type="InterPro" id="IPR058624">
    <property type="entry name" value="MdtA-like_HH"/>
</dbReference>
<dbReference type="Gene3D" id="2.40.30.170">
    <property type="match status" value="1"/>
</dbReference>
<dbReference type="PROSITE" id="PS51257">
    <property type="entry name" value="PROKAR_LIPOPROTEIN"/>
    <property type="match status" value="1"/>
</dbReference>
<keyword evidence="9" id="KW-1185">Reference proteome</keyword>
<evidence type="ECO:0000256" key="1">
    <source>
        <dbReference type="ARBA" id="ARBA00004196"/>
    </source>
</evidence>
<dbReference type="SUPFAM" id="SSF111369">
    <property type="entry name" value="HlyD-like secretion proteins"/>
    <property type="match status" value="1"/>
</dbReference>
<dbReference type="Gene3D" id="1.10.287.470">
    <property type="entry name" value="Helix hairpin bin"/>
    <property type="match status" value="1"/>
</dbReference>
<dbReference type="NCBIfam" id="TIGR01730">
    <property type="entry name" value="RND_mfp"/>
    <property type="match status" value="1"/>
</dbReference>
<dbReference type="InterPro" id="IPR058625">
    <property type="entry name" value="MdtA-like_BSH"/>
</dbReference>
<dbReference type="GO" id="GO:1990281">
    <property type="term" value="C:efflux pump complex"/>
    <property type="evidence" value="ECO:0007669"/>
    <property type="project" value="TreeGrafter"/>
</dbReference>
<comment type="caution">
    <text evidence="8">The sequence shown here is derived from an EMBL/GenBank/DDBJ whole genome shotgun (WGS) entry which is preliminary data.</text>
</comment>
<dbReference type="AlphaFoldDB" id="A0A7W6GAK7"/>
<organism evidence="8 9">
    <name type="scientific">Rhizobium metallidurans</name>
    <dbReference type="NCBI Taxonomy" id="1265931"/>
    <lineage>
        <taxon>Bacteria</taxon>
        <taxon>Pseudomonadati</taxon>
        <taxon>Pseudomonadota</taxon>
        <taxon>Alphaproteobacteria</taxon>
        <taxon>Hyphomicrobiales</taxon>
        <taxon>Rhizobiaceae</taxon>
        <taxon>Rhizobium/Agrobacterium group</taxon>
        <taxon>Rhizobium</taxon>
    </lineage>
</organism>
<dbReference type="Gene3D" id="2.40.50.100">
    <property type="match status" value="1"/>
</dbReference>
<feature type="domain" description="Multidrug resistance protein MdtA-like barrel-sandwich hybrid" evidence="6">
    <location>
        <begin position="62"/>
        <end position="195"/>
    </location>
</feature>